<dbReference type="EMBL" id="NOXX01000142">
    <property type="protein sequence ID" value="OYQ47457.1"/>
    <property type="molecule type" value="Genomic_DNA"/>
</dbReference>
<dbReference type="AlphaFoldDB" id="A0A256A0Y5"/>
<keyword evidence="3" id="KW-1185">Reference proteome</keyword>
<name>A0A256A0Y5_9FLAO</name>
<dbReference type="InterPro" id="IPR018673">
    <property type="entry name" value="DUF2141"/>
</dbReference>
<feature type="signal peptide" evidence="1">
    <location>
        <begin position="1"/>
        <end position="24"/>
    </location>
</feature>
<gene>
    <name evidence="2" type="ORF">CHX27_02935</name>
</gene>
<protein>
    <recommendedName>
        <fullName evidence="4">DUF2141 domain-containing protein</fullName>
    </recommendedName>
</protein>
<keyword evidence="1" id="KW-0732">Signal</keyword>
<dbReference type="RefSeq" id="WP_094485274.1">
    <property type="nucleotide sequence ID" value="NZ_NOXX01000142.1"/>
</dbReference>
<dbReference type="OrthoDB" id="9788332at2"/>
<sequence>MKKKIVKSAFLAIALAMLGFNSNAQNTKKTAFTLKITNVQNATATIHIGFYKKENEFPTQQKHSFAKELIPSKTGEIIITWDDVPEGEYALAIYQDIDNNGRMKSNLFGYPKEPFAFTQNFKPKMSKPKFDQCKITFDAINNMFEVKLID</sequence>
<reference evidence="2 3" key="1">
    <citation type="submission" date="2017-07" db="EMBL/GenBank/DDBJ databases">
        <title>Flavobacterium cyanobacteriorum sp. nov., isolated from cyanobacterial aggregates in a eutrophic lake.</title>
        <authorList>
            <person name="Cai H."/>
        </authorList>
    </citation>
    <scope>NUCLEOTIDE SEQUENCE [LARGE SCALE GENOMIC DNA]</scope>
    <source>
        <strain evidence="2 3">TH167</strain>
    </source>
</reference>
<accession>A0A256A0Y5</accession>
<organism evidence="2 3">
    <name type="scientific">Flavobacterium aurantiibacter</name>
    <dbReference type="NCBI Taxonomy" id="2023067"/>
    <lineage>
        <taxon>Bacteria</taxon>
        <taxon>Pseudomonadati</taxon>
        <taxon>Bacteroidota</taxon>
        <taxon>Flavobacteriia</taxon>
        <taxon>Flavobacteriales</taxon>
        <taxon>Flavobacteriaceae</taxon>
        <taxon>Flavobacterium</taxon>
    </lineage>
</organism>
<evidence type="ECO:0000313" key="2">
    <source>
        <dbReference type="EMBL" id="OYQ47457.1"/>
    </source>
</evidence>
<evidence type="ECO:0000256" key="1">
    <source>
        <dbReference type="SAM" id="SignalP"/>
    </source>
</evidence>
<proteinExistence type="predicted"/>
<dbReference type="Pfam" id="PF09912">
    <property type="entry name" value="DUF2141"/>
    <property type="match status" value="1"/>
</dbReference>
<feature type="chain" id="PRO_5013236923" description="DUF2141 domain-containing protein" evidence="1">
    <location>
        <begin position="25"/>
        <end position="150"/>
    </location>
</feature>
<evidence type="ECO:0000313" key="3">
    <source>
        <dbReference type="Proteomes" id="UP000216035"/>
    </source>
</evidence>
<evidence type="ECO:0008006" key="4">
    <source>
        <dbReference type="Google" id="ProtNLM"/>
    </source>
</evidence>
<dbReference type="Proteomes" id="UP000216035">
    <property type="component" value="Unassembled WGS sequence"/>
</dbReference>
<comment type="caution">
    <text evidence="2">The sequence shown here is derived from an EMBL/GenBank/DDBJ whole genome shotgun (WGS) entry which is preliminary data.</text>
</comment>